<dbReference type="Ensembl" id="ENSSOCT00000017343.1">
    <property type="protein sequence ID" value="ENSSOCP00000016908.1"/>
    <property type="gene ID" value="ENSSOCG00000012746.1"/>
</dbReference>
<dbReference type="InterPro" id="IPR018154">
    <property type="entry name" value="TLV/ENV_coat_polyprotein"/>
</dbReference>
<accession>A0A8D0FGR7</accession>
<proteinExistence type="predicted"/>
<feature type="region of interest" description="Disordered" evidence="1">
    <location>
        <begin position="242"/>
        <end position="265"/>
    </location>
</feature>
<evidence type="ECO:0000313" key="2">
    <source>
        <dbReference type="Ensembl" id="ENSSOCP00000016908.1"/>
    </source>
</evidence>
<reference evidence="2" key="1">
    <citation type="submission" date="2025-08" db="UniProtKB">
        <authorList>
            <consortium name="Ensembl"/>
        </authorList>
    </citation>
    <scope>IDENTIFICATION</scope>
</reference>
<evidence type="ECO:0000313" key="3">
    <source>
        <dbReference type="Proteomes" id="UP000694551"/>
    </source>
</evidence>
<dbReference type="Pfam" id="PF00429">
    <property type="entry name" value="TLV_coat"/>
    <property type="match status" value="1"/>
</dbReference>
<dbReference type="InterPro" id="IPR008981">
    <property type="entry name" value="FMuLV_rcpt-bd"/>
</dbReference>
<protein>
    <submittedName>
        <fullName evidence="2">Uncharacterized protein</fullName>
    </submittedName>
</protein>
<name>A0A8D0FGR7_STROC</name>
<dbReference type="Gene3D" id="3.90.310.10">
    <property type="entry name" value="ENV polyprotein, receptor-binding domain"/>
    <property type="match status" value="1"/>
</dbReference>
<dbReference type="Proteomes" id="UP000694551">
    <property type="component" value="Unplaced"/>
</dbReference>
<dbReference type="SUPFAM" id="SSF49830">
    <property type="entry name" value="ENV polyprotein, receptor-binding domain"/>
    <property type="match status" value="1"/>
</dbReference>
<sequence>MALLILRTRPRADVGISAFEMVYGMSYRIESPQTNVLIRDRVINEYVSQLAEHPNGNPHEPMLWKLYNLQESKLIQTRQGSSNSWNFTVHLFSMIPFEQGGCFGETCPTVSKAVAQCKAFYMCPASNPGKSYCNYPGHFFCGYWGCETIASDWDTTTNDEHITVTWGPPGCKPPQHGHDGSIYGPCGPPQGCWRIEIKVKQPEDDIWLIGRTWGIRYWEPGADRGSLFKIIKEKLPHDPLPVGPNLVLNPPTSSEEKVAPVQWSP</sequence>
<dbReference type="AlphaFoldDB" id="A0A8D0FGR7"/>
<evidence type="ECO:0000256" key="1">
    <source>
        <dbReference type="SAM" id="MobiDB-lite"/>
    </source>
</evidence>
<organism evidence="2 3">
    <name type="scientific">Strix occidentalis caurina</name>
    <name type="common">northern spotted owl</name>
    <dbReference type="NCBI Taxonomy" id="311401"/>
    <lineage>
        <taxon>Eukaryota</taxon>
        <taxon>Metazoa</taxon>
        <taxon>Chordata</taxon>
        <taxon>Craniata</taxon>
        <taxon>Vertebrata</taxon>
        <taxon>Euteleostomi</taxon>
        <taxon>Archelosauria</taxon>
        <taxon>Archosauria</taxon>
        <taxon>Dinosauria</taxon>
        <taxon>Saurischia</taxon>
        <taxon>Theropoda</taxon>
        <taxon>Coelurosauria</taxon>
        <taxon>Aves</taxon>
        <taxon>Neognathae</taxon>
        <taxon>Neoaves</taxon>
        <taxon>Telluraves</taxon>
        <taxon>Strigiformes</taxon>
        <taxon>Strigidae</taxon>
        <taxon>Strix</taxon>
    </lineage>
</organism>
<reference evidence="2" key="2">
    <citation type="submission" date="2025-09" db="UniProtKB">
        <authorList>
            <consortium name="Ensembl"/>
        </authorList>
    </citation>
    <scope>IDENTIFICATION</scope>
</reference>
<keyword evidence="3" id="KW-1185">Reference proteome</keyword>